<proteinExistence type="predicted"/>
<evidence type="ECO:0000313" key="1">
    <source>
        <dbReference type="EMBL" id="CAG68986.1"/>
    </source>
</evidence>
<accession>Q6FAC7</accession>
<dbReference type="EMBL" id="CR543861">
    <property type="protein sequence ID" value="CAG68986.1"/>
    <property type="molecule type" value="Genomic_DNA"/>
</dbReference>
<dbReference type="HOGENOM" id="CLU_2021677_0_0_6"/>
<name>Q6FAC7_ACIAD</name>
<gene>
    <name evidence="1" type="ordered locus">ACIAD2187</name>
</gene>
<dbReference type="KEGG" id="aci:ACIAD2187"/>
<sequence>MCTPIKKPPLAVTRSGVLTTLSEVNMNTHNLTEFDEQYNFQDHEYERTAEERAEDRYGDAIDHYRETRNALEQALGVQKDFEQTSWSAAEAVEDLQRNHDQYRLIQRFEDAVIKKMKAKGEL</sequence>
<dbReference type="AlphaFoldDB" id="Q6FAC7"/>
<reference evidence="1 2" key="1">
    <citation type="journal article" date="2004" name="Nucleic Acids Res.">
        <title>Unique features revealed by the genome sequence of Acinetobacter sp. ADP1, a versatile and naturally transformation competent bacterium.</title>
        <authorList>
            <person name="Barbe V."/>
            <person name="Vallenet D."/>
            <person name="Fonknechten N."/>
            <person name="Kreimeyer A."/>
            <person name="Oztas S."/>
            <person name="Labarre L."/>
            <person name="Cruveiller S."/>
            <person name="Robert C."/>
            <person name="Duprat S."/>
            <person name="Wincker P."/>
            <person name="Ornston L.N."/>
            <person name="Weissenbach J."/>
            <person name="Marliere P."/>
            <person name="Cohen G.N."/>
            <person name="Medigue C."/>
        </authorList>
    </citation>
    <scope>NUCLEOTIDE SEQUENCE [LARGE SCALE GENOMIC DNA]</scope>
    <source>
        <strain evidence="2">ATCC 33305 / BD413 / ADP1</strain>
    </source>
</reference>
<dbReference type="STRING" id="202950.GCA_001485005_00204"/>
<dbReference type="Proteomes" id="UP000000430">
    <property type="component" value="Chromosome"/>
</dbReference>
<evidence type="ECO:0000313" key="2">
    <source>
        <dbReference type="Proteomes" id="UP000000430"/>
    </source>
</evidence>
<protein>
    <submittedName>
        <fullName evidence="1">Uncharacterized protein</fullName>
    </submittedName>
</protein>
<organism evidence="1 2">
    <name type="scientific">Acinetobacter baylyi (strain ATCC 33305 / BD413 / ADP1)</name>
    <dbReference type="NCBI Taxonomy" id="62977"/>
    <lineage>
        <taxon>Bacteria</taxon>
        <taxon>Pseudomonadati</taxon>
        <taxon>Pseudomonadota</taxon>
        <taxon>Gammaproteobacteria</taxon>
        <taxon>Moraxellales</taxon>
        <taxon>Moraxellaceae</taxon>
        <taxon>Acinetobacter</taxon>
    </lineage>
</organism>